<protein>
    <submittedName>
        <fullName evidence="2">MaoC domain protein dehydratase</fullName>
    </submittedName>
</protein>
<dbReference type="Pfam" id="PF01575">
    <property type="entry name" value="MaoC_dehydratas"/>
    <property type="match status" value="1"/>
</dbReference>
<keyword evidence="3" id="KW-1185">Reference proteome</keyword>
<dbReference type="OrthoDB" id="9801735at2"/>
<sequence length="153" mass="16816">MSGASLQSVADVFAAAGVARYVSEWTTIDQARVNRFADATGDHQWIHLDEARARDESPYGGTIAHGFFTLSLVPMWLAQCVPLDARMSVNYGLNRVRFMSPVRVGTRLRASFEIEKAVEVETGGVQVTWLVTIAGEGVDKPACIAEFITRHVF</sequence>
<comment type="caution">
    <text evidence="2">The sequence shown here is derived from an EMBL/GenBank/DDBJ whole genome shotgun (WGS) entry which is preliminary data.</text>
</comment>
<dbReference type="PATRIC" id="fig|242163.4.peg.3023"/>
<name>A0A0L0MGH9_9BURK</name>
<dbReference type="EMBL" id="LFJJ01000021">
    <property type="protein sequence ID" value="KND61433.1"/>
    <property type="molecule type" value="Genomic_DNA"/>
</dbReference>
<dbReference type="SUPFAM" id="SSF54637">
    <property type="entry name" value="Thioesterase/thiol ester dehydrase-isomerase"/>
    <property type="match status" value="1"/>
</dbReference>
<dbReference type="Gene3D" id="3.10.129.10">
    <property type="entry name" value="Hotdog Thioesterase"/>
    <property type="match status" value="1"/>
</dbReference>
<evidence type="ECO:0000259" key="1">
    <source>
        <dbReference type="Pfam" id="PF01575"/>
    </source>
</evidence>
<gene>
    <name evidence="2" type="ORF">BVER_04350c</name>
</gene>
<dbReference type="PANTHER" id="PTHR42993">
    <property type="entry name" value="MAOC-LIKE DEHYDRATASE DOMAIN-CONTAINING PROTEIN"/>
    <property type="match status" value="1"/>
</dbReference>
<dbReference type="InterPro" id="IPR039375">
    <property type="entry name" value="NodN-like"/>
</dbReference>
<accession>A0A0L0MGH9</accession>
<dbReference type="PANTHER" id="PTHR42993:SF1">
    <property type="entry name" value="MAOC-LIKE DEHYDRATASE DOMAIN-CONTAINING PROTEIN"/>
    <property type="match status" value="1"/>
</dbReference>
<evidence type="ECO:0000313" key="2">
    <source>
        <dbReference type="EMBL" id="KND61433.1"/>
    </source>
</evidence>
<dbReference type="InterPro" id="IPR002539">
    <property type="entry name" value="MaoC-like_dom"/>
</dbReference>
<dbReference type="InterPro" id="IPR029069">
    <property type="entry name" value="HotDog_dom_sf"/>
</dbReference>
<reference evidence="3" key="1">
    <citation type="submission" date="2015-06" db="EMBL/GenBank/DDBJ databases">
        <title>Comparative genomics of Burkholderia leaf nodule symbionts.</title>
        <authorList>
            <person name="Carlier A."/>
            <person name="Eberl L."/>
            <person name="Pinto-Carbo M."/>
        </authorList>
    </citation>
    <scope>NUCLEOTIDE SEQUENCE [LARGE SCALE GENOMIC DNA]</scope>
    <source>
        <strain evidence="3">UZHbot4</strain>
    </source>
</reference>
<proteinExistence type="predicted"/>
<dbReference type="AlphaFoldDB" id="A0A0L0MGH9"/>
<dbReference type="RefSeq" id="WP_050452630.1">
    <property type="nucleotide sequence ID" value="NZ_LFJJ01000021.1"/>
</dbReference>
<evidence type="ECO:0000313" key="3">
    <source>
        <dbReference type="Proteomes" id="UP000036959"/>
    </source>
</evidence>
<organism evidence="2 3">
    <name type="scientific">Candidatus Burkholderia verschuerenii</name>
    <dbReference type="NCBI Taxonomy" id="242163"/>
    <lineage>
        <taxon>Bacteria</taxon>
        <taxon>Pseudomonadati</taxon>
        <taxon>Pseudomonadota</taxon>
        <taxon>Betaproteobacteria</taxon>
        <taxon>Burkholderiales</taxon>
        <taxon>Burkholderiaceae</taxon>
        <taxon>Burkholderia</taxon>
    </lineage>
</organism>
<feature type="domain" description="MaoC-like" evidence="1">
    <location>
        <begin position="20"/>
        <end position="122"/>
    </location>
</feature>
<dbReference type="CDD" id="cd03450">
    <property type="entry name" value="NodN"/>
    <property type="match status" value="1"/>
</dbReference>
<dbReference type="Proteomes" id="UP000036959">
    <property type="component" value="Unassembled WGS sequence"/>
</dbReference>